<gene>
    <name evidence="2" type="ORF">R3P38DRAFT_2844830</name>
</gene>
<evidence type="ECO:0000259" key="1">
    <source>
        <dbReference type="Pfam" id="PF12937"/>
    </source>
</evidence>
<comment type="caution">
    <text evidence="2">The sequence shown here is derived from an EMBL/GenBank/DDBJ whole genome shotgun (WGS) entry which is preliminary data.</text>
</comment>
<proteinExistence type="predicted"/>
<dbReference type="Pfam" id="PF12937">
    <property type="entry name" value="F-box-like"/>
    <property type="match status" value="1"/>
</dbReference>
<protein>
    <recommendedName>
        <fullName evidence="1">F-box domain-containing protein</fullName>
    </recommendedName>
</protein>
<dbReference type="Proteomes" id="UP001362999">
    <property type="component" value="Unassembled WGS sequence"/>
</dbReference>
<dbReference type="EMBL" id="JAWWNJ010000004">
    <property type="protein sequence ID" value="KAK7058208.1"/>
    <property type="molecule type" value="Genomic_DNA"/>
</dbReference>
<sequence length="551" mass="62414">MASDSLPARSFTSTLSPTPADLVDIQQLARCGTDLERYDAEIENLKVAEQNRLVEQELSRLTLEREILASYAAFCQSVLSPAQKLPNELLGEIFDLCLHEKLIPGVGTNTLEDQMHLFARRDLQELAQVCFRWYCVAIGTPQLWSTLIIHSDVWDRSLLHAEILTKLLESLLIRGKDYPLTIEMGISDTMRCDQVLSLLSRHAHRWRDVDFWSSRGQNTTFHRIKNLKLDRLVSLSLDVAWERVKAFRNARCLTELTFERDFTDLPLLPWSQIKTVNYDSLKAGDPVHSALSLLRAANNLTTCHLYLYLQGYDPDDDDDDEPWGTHTITSPTQKLSIQLMTSTGNDPILGRFLDSLTLPHLNVLHIHPDDGGVFPPLWSADAFLNLAYRSGFHQLESSLTSLALHVQVTDVDLLRCLGVVPLLEKLVIRDCTPAAVTDTFLRGLVLQLHGSTPDLVPNLAFLSIRCALSFTDAVYFDVLASRTQARDVQSRTLARDRDKFQSNLWWYATRRREVSEQLVENIARLVAKMEGRFVFCSGAYLRAIHDGDGML</sequence>
<reference evidence="2 3" key="1">
    <citation type="journal article" date="2024" name="J Genomics">
        <title>Draft genome sequencing and assembly of Favolaschia claudopus CIRM-BRFM 2984 isolated from oak limbs.</title>
        <authorList>
            <person name="Navarro D."/>
            <person name="Drula E."/>
            <person name="Chaduli D."/>
            <person name="Cazenave R."/>
            <person name="Ahrendt S."/>
            <person name="Wang J."/>
            <person name="Lipzen A."/>
            <person name="Daum C."/>
            <person name="Barry K."/>
            <person name="Grigoriev I.V."/>
            <person name="Favel A."/>
            <person name="Rosso M.N."/>
            <person name="Martin F."/>
        </authorList>
    </citation>
    <scope>NUCLEOTIDE SEQUENCE [LARGE SCALE GENOMIC DNA]</scope>
    <source>
        <strain evidence="2 3">CIRM-BRFM 2984</strain>
    </source>
</reference>
<feature type="domain" description="F-box" evidence="1">
    <location>
        <begin position="83"/>
        <end position="148"/>
    </location>
</feature>
<evidence type="ECO:0000313" key="2">
    <source>
        <dbReference type="EMBL" id="KAK7058208.1"/>
    </source>
</evidence>
<dbReference type="AlphaFoldDB" id="A0AAW0E3R8"/>
<dbReference type="Gene3D" id="1.20.1280.50">
    <property type="match status" value="1"/>
</dbReference>
<keyword evidence="3" id="KW-1185">Reference proteome</keyword>
<evidence type="ECO:0000313" key="3">
    <source>
        <dbReference type="Proteomes" id="UP001362999"/>
    </source>
</evidence>
<organism evidence="2 3">
    <name type="scientific">Favolaschia claudopus</name>
    <dbReference type="NCBI Taxonomy" id="2862362"/>
    <lineage>
        <taxon>Eukaryota</taxon>
        <taxon>Fungi</taxon>
        <taxon>Dikarya</taxon>
        <taxon>Basidiomycota</taxon>
        <taxon>Agaricomycotina</taxon>
        <taxon>Agaricomycetes</taxon>
        <taxon>Agaricomycetidae</taxon>
        <taxon>Agaricales</taxon>
        <taxon>Marasmiineae</taxon>
        <taxon>Mycenaceae</taxon>
        <taxon>Favolaschia</taxon>
    </lineage>
</organism>
<accession>A0AAW0E3R8</accession>
<name>A0AAW0E3R8_9AGAR</name>
<dbReference type="InterPro" id="IPR001810">
    <property type="entry name" value="F-box_dom"/>
</dbReference>